<evidence type="ECO:0000256" key="1">
    <source>
        <dbReference type="SAM" id="MobiDB-lite"/>
    </source>
</evidence>
<evidence type="ECO:0000313" key="3">
    <source>
        <dbReference type="Proteomes" id="UP001172082"/>
    </source>
</evidence>
<keyword evidence="3" id="KW-1185">Reference proteome</keyword>
<accession>A0ABT8KWB1</accession>
<dbReference type="EMBL" id="JAUJEA010000011">
    <property type="protein sequence ID" value="MDN5204428.1"/>
    <property type="molecule type" value="Genomic_DNA"/>
</dbReference>
<comment type="caution">
    <text evidence="2">The sequence shown here is derived from an EMBL/GenBank/DDBJ whole genome shotgun (WGS) entry which is preliminary data.</text>
</comment>
<sequence length="65" mass="7305">MAYVILVYFMFTLMRKRNLKTGEDNNDDDGGIDVPTSPKIDLPPGISLPSDGPYKKIEEPEEMMA</sequence>
<evidence type="ECO:0000313" key="2">
    <source>
        <dbReference type="EMBL" id="MDN5204428.1"/>
    </source>
</evidence>
<proteinExistence type="predicted"/>
<reference evidence="2" key="1">
    <citation type="submission" date="2023-06" db="EMBL/GenBank/DDBJ databases">
        <title>Genomic of Parafulvivirga corallium.</title>
        <authorList>
            <person name="Wang G."/>
        </authorList>
    </citation>
    <scope>NUCLEOTIDE SEQUENCE</scope>
    <source>
        <strain evidence="2">BMA10</strain>
    </source>
</reference>
<organism evidence="2 3">
    <name type="scientific">Splendidivirga corallicola</name>
    <dbReference type="NCBI Taxonomy" id="3051826"/>
    <lineage>
        <taxon>Bacteria</taxon>
        <taxon>Pseudomonadati</taxon>
        <taxon>Bacteroidota</taxon>
        <taxon>Cytophagia</taxon>
        <taxon>Cytophagales</taxon>
        <taxon>Splendidivirgaceae</taxon>
        <taxon>Splendidivirga</taxon>
    </lineage>
</organism>
<protein>
    <submittedName>
        <fullName evidence="2">Uncharacterized protein</fullName>
    </submittedName>
</protein>
<name>A0ABT8KWB1_9BACT</name>
<gene>
    <name evidence="2" type="ORF">QQ008_23750</name>
</gene>
<feature type="region of interest" description="Disordered" evidence="1">
    <location>
        <begin position="19"/>
        <end position="65"/>
    </location>
</feature>
<dbReference type="Proteomes" id="UP001172082">
    <property type="component" value="Unassembled WGS sequence"/>
</dbReference>